<evidence type="ECO:0000313" key="4">
    <source>
        <dbReference type="Proteomes" id="UP000246121"/>
    </source>
</evidence>
<keyword evidence="1" id="KW-0175">Coiled coil</keyword>
<feature type="compositionally biased region" description="Polar residues" evidence="2">
    <location>
        <begin position="391"/>
        <end position="401"/>
    </location>
</feature>
<feature type="compositionally biased region" description="Polar residues" evidence="2">
    <location>
        <begin position="578"/>
        <end position="591"/>
    </location>
</feature>
<evidence type="ECO:0000256" key="1">
    <source>
        <dbReference type="SAM" id="Coils"/>
    </source>
</evidence>
<comment type="caution">
    <text evidence="3">The sequence shown here is derived from an EMBL/GenBank/DDBJ whole genome shotgun (WGS) entry which is preliminary data.</text>
</comment>
<dbReference type="VEuPathDB" id="TriTrypDB:TCDM_00761"/>
<sequence>MDTVQEEITVAAIQSELKAATHLFDQKIRCAVEKVDKYLKKGTKKDDISVETKLVEFKECALLFNSACKEMLLAAKKVSKKLAQCDSLRSTEAAAQPKSRKTEESLQEAKQLADAKDKTIAELQKRIGTIREDAERVQGELQQKLSDALAEVTANSDERLRVKAEGEECREELRVARSQVALLTDRLGALERHRSHEFALLERMSNDHERDIAVWQKKCSQALQEVEYLRTEKESLRGRLVDEKLRVQLRELQQECNRLREENATLRHGGIADETSVNDAGMAKRGVFGMGLTTTCPEGKNVGTAESPVVVSLEMEKKRLLEQLSVSFEEKMALESELLMLRQQLATVGGNTEQTRRSGEFKDAPPSSLVDSAMDEDANMQREFPCDSRSAGKTASNSGEGSTCGCAATSNSHLGVKNEKLPKNCAHSDNGEKSRVRELEEYVRQLELQMRDVVTTATMAVDDERKAAEQRLQKEITLHSEIYESQLETLKQYGERQAREAKEAALRCQQLQGKLDLLRTTTKKEKIAQRDLVSEAERRLSMAEKKIFALRLDNEQLRVKERVLRRELEKMNALLGSQHVSTPTPASTPSRQEVKFNSIGDGGVPSNKKQKLHPCLSPNDCSAEITATTAKSDAKSDKGSTNGGSQELASTPRGLSAAGRLAEVIRQLHERLTALDAEAARVTEKYEEEHGASTQRLQQLRAALLYWNRDDETDDSLKGVNTMEMRRRIEAEIGALVESQRAAQGTITAYYAQAGKKRGELVEALEKAKNMRMALKRE</sequence>
<dbReference type="VEuPathDB" id="TriTrypDB:TcCLB.503487.20"/>
<name>A0A2V2VC47_TRYCR</name>
<feature type="compositionally biased region" description="Basic and acidic residues" evidence="2">
    <location>
        <begin position="354"/>
        <end position="363"/>
    </location>
</feature>
<dbReference type="VEuPathDB" id="TriTrypDB:TCSYLVIO_001464"/>
<dbReference type="VEuPathDB" id="TriTrypDB:Tc_MARK_300"/>
<dbReference type="VEuPathDB" id="TriTrypDB:BCY84_02315"/>
<dbReference type="VEuPathDB" id="TriTrypDB:TcYC6_0082140"/>
<feature type="coiled-coil region" evidence="1">
    <location>
        <begin position="106"/>
        <end position="151"/>
    </location>
</feature>
<dbReference type="VEuPathDB" id="TriTrypDB:TcCLB.508641.250"/>
<feature type="coiled-coil region" evidence="1">
    <location>
        <begin position="533"/>
        <end position="574"/>
    </location>
</feature>
<feature type="region of interest" description="Disordered" evidence="2">
    <location>
        <begin position="575"/>
        <end position="615"/>
    </location>
</feature>
<evidence type="ECO:0000313" key="3">
    <source>
        <dbReference type="EMBL" id="PWU94085.1"/>
    </source>
</evidence>
<feature type="coiled-coil region" evidence="1">
    <location>
        <begin position="242"/>
        <end position="269"/>
    </location>
</feature>
<evidence type="ECO:0000256" key="2">
    <source>
        <dbReference type="SAM" id="MobiDB-lite"/>
    </source>
</evidence>
<feature type="region of interest" description="Disordered" evidence="2">
    <location>
        <begin position="349"/>
        <end position="369"/>
    </location>
</feature>
<gene>
    <name evidence="3" type="ORF">C4B63_28g163</name>
</gene>
<protein>
    <submittedName>
        <fullName evidence="3">Uncharacterized protein</fullName>
    </submittedName>
</protein>
<feature type="compositionally biased region" description="Polar residues" evidence="2">
    <location>
        <begin position="639"/>
        <end position="649"/>
    </location>
</feature>
<dbReference type="VEuPathDB" id="TriTrypDB:TcCL_NonESM04432"/>
<dbReference type="AlphaFoldDB" id="A0A2V2VC47"/>
<feature type="region of interest" description="Disordered" evidence="2">
    <location>
        <begin position="385"/>
        <end position="404"/>
    </location>
</feature>
<dbReference type="VEuPathDB" id="TriTrypDB:TcBrA4_0009570"/>
<dbReference type="EMBL" id="PRFA01000028">
    <property type="protein sequence ID" value="PWU94085.1"/>
    <property type="molecule type" value="Genomic_DNA"/>
</dbReference>
<dbReference type="VEuPathDB" id="TriTrypDB:C4B63_28g163"/>
<proteinExistence type="predicted"/>
<reference evidence="3 4" key="1">
    <citation type="journal article" date="2018" name="Microb. Genom.">
        <title>Expanding an expanded genome: long-read sequencing of Trypanosoma cruzi.</title>
        <authorList>
            <person name="Berna L."/>
            <person name="Rodriguez M."/>
            <person name="Chiribao M.L."/>
            <person name="Parodi-Talice A."/>
            <person name="Pita S."/>
            <person name="Rijo G."/>
            <person name="Alvarez-Valin F."/>
            <person name="Robello C."/>
        </authorList>
    </citation>
    <scope>NUCLEOTIDE SEQUENCE [LARGE SCALE GENOMIC DNA]</scope>
    <source>
        <strain evidence="3 4">Dm28c</strain>
    </source>
</reference>
<organism evidence="3 4">
    <name type="scientific">Trypanosoma cruzi</name>
    <dbReference type="NCBI Taxonomy" id="5693"/>
    <lineage>
        <taxon>Eukaryota</taxon>
        <taxon>Discoba</taxon>
        <taxon>Euglenozoa</taxon>
        <taxon>Kinetoplastea</taxon>
        <taxon>Metakinetoplastina</taxon>
        <taxon>Trypanosomatida</taxon>
        <taxon>Trypanosomatidae</taxon>
        <taxon>Trypanosoma</taxon>
        <taxon>Schizotrypanum</taxon>
    </lineage>
</organism>
<accession>A0A2V2VC47</accession>
<dbReference type="VEuPathDB" id="TriTrypDB:TcG_00674"/>
<feature type="region of interest" description="Disordered" evidence="2">
    <location>
        <begin position="628"/>
        <end position="654"/>
    </location>
</feature>
<dbReference type="VEuPathDB" id="TriTrypDB:ECC02_003514"/>
<dbReference type="Proteomes" id="UP000246121">
    <property type="component" value="Unassembled WGS sequence"/>
</dbReference>